<dbReference type="InterPro" id="IPR051035">
    <property type="entry name" value="Mito_inheritance_9"/>
</dbReference>
<sequence>MKYREGQYNKAFLLTLNDETDVVAKLPNPNAGPNVLTTASEVATMDYARDVIGLPVPQVLSWNCDPSNPVGSEYIIMEKAKGTALGDVWYGLSNPSKHRFIEQIVDIEVKLASVLFPQHGCIYYRRDLPNAYSKDSVSLDRDGQGDFCIGPVVNPVFWSDKRDQMDLYRGSWRNISDYATSIGENERTWARQHAHPRMNYYRSNIDCEMPTEYVNLIEKYLLVAPHITACDSDSTDLLRPTLWHNDLHLNNIYVDLDTETITSIIDWQNTRVAPIILQAKIPRMVQHTSPLPLGWVMPEKPDGYETLSEQDKVKADKLYESALCHKYYEVLTAKRNHRHYAAICHNDTWKTPVVEPLKSAAGAWSSREVFGLRASLMAVVDHWSEVPPAVDCPISFTQQERELHGEEMENRDYIERLMEEFRDAGILPVDGVVEPEDYEVLKETSDMQKKESISLAEDDEQRNVEAVAASPRRTISDQVYNRSSSSPLPRISSLYDLGARIQPQMDMKFVLVTGATGFIGAHIVDALLARGIRVRGATRTLAKGKAMMEARPQHVNNLDFVQIEDFENPGGLIEAVKDVNGVIHTASPFTYDTTDNEKELVRPAINGVRAVLEAASANPKVKRVVLTSSFASVLDANRKAPPYFTYTGADWNPLTYEESVDKATSAVVAYRGSKKFAELAAWEYVREKEPAFDLVALCPPMTFGPVVHPVASVERLNESNAMLWKVAIGSPLPVARVPFWIDVRDLAAAHVGALLTEGVGGRRYTPAAPERFSYAMAAEIIAEEFPGLKDGVQQDDQVIDESHGLDGKTASRRQFVI</sequence>
<dbReference type="eggNOG" id="KOG1502">
    <property type="taxonomic scope" value="Eukaryota"/>
</dbReference>
<protein>
    <recommendedName>
        <fullName evidence="5">NAD-dependent epimerase/dehydratase domain-containing protein</fullName>
    </recommendedName>
</protein>
<dbReference type="CDD" id="cd05227">
    <property type="entry name" value="AR_SDR_e"/>
    <property type="match status" value="1"/>
</dbReference>
<evidence type="ECO:0000313" key="4">
    <source>
        <dbReference type="Proteomes" id="UP000007963"/>
    </source>
</evidence>
<dbReference type="PANTHER" id="PTHR36091">
    <property type="entry name" value="ALTERED INHERITANCE OF MITOCHONDRIA PROTEIN 9, MITOCHONDRIAL"/>
    <property type="match status" value="1"/>
</dbReference>
<dbReference type="Gene3D" id="3.40.50.720">
    <property type="entry name" value="NAD(P)-binding Rossmann-like Domain"/>
    <property type="match status" value="1"/>
</dbReference>
<dbReference type="OrthoDB" id="2831558at2759"/>
<reference evidence="4" key="1">
    <citation type="submission" date="2005-09" db="EMBL/GenBank/DDBJ databases">
        <title>Annotation of the Aspergillus terreus NIH2624 genome.</title>
        <authorList>
            <person name="Birren B.W."/>
            <person name="Lander E.S."/>
            <person name="Galagan J.E."/>
            <person name="Nusbaum C."/>
            <person name="Devon K."/>
            <person name="Henn M."/>
            <person name="Ma L.-J."/>
            <person name="Jaffe D.B."/>
            <person name="Butler J."/>
            <person name="Alvarez P."/>
            <person name="Gnerre S."/>
            <person name="Grabherr M."/>
            <person name="Kleber M."/>
            <person name="Mauceli E.W."/>
            <person name="Brockman W."/>
            <person name="Rounsley S."/>
            <person name="Young S.K."/>
            <person name="LaButti K."/>
            <person name="Pushparaj V."/>
            <person name="DeCaprio D."/>
            <person name="Crawford M."/>
            <person name="Koehrsen M."/>
            <person name="Engels R."/>
            <person name="Montgomery P."/>
            <person name="Pearson M."/>
            <person name="Howarth C."/>
            <person name="Larson L."/>
            <person name="Luoma S."/>
            <person name="White J."/>
            <person name="Alvarado L."/>
            <person name="Kodira C.D."/>
            <person name="Zeng Q."/>
            <person name="Oleary S."/>
            <person name="Yandava C."/>
            <person name="Denning D.W."/>
            <person name="Nierman W.C."/>
            <person name="Milne T."/>
            <person name="Madden K."/>
        </authorList>
    </citation>
    <scope>NUCLEOTIDE SEQUENCE [LARGE SCALE GENOMIC DNA]</scope>
    <source>
        <strain evidence="4">NIH 2624 / FGSC A1156</strain>
    </source>
</reference>
<dbReference type="SUPFAM" id="SSF51735">
    <property type="entry name" value="NAD(P)-binding Rossmann-fold domains"/>
    <property type="match status" value="1"/>
</dbReference>
<feature type="domain" description="Aminoglycoside phosphotransferase" evidence="2">
    <location>
        <begin position="4"/>
        <end position="276"/>
    </location>
</feature>
<dbReference type="InterPro" id="IPR001509">
    <property type="entry name" value="Epimerase_deHydtase"/>
</dbReference>
<dbReference type="AlphaFoldDB" id="Q0CAT6"/>
<dbReference type="InterPro" id="IPR011009">
    <property type="entry name" value="Kinase-like_dom_sf"/>
</dbReference>
<dbReference type="Gene3D" id="3.90.1200.10">
    <property type="match status" value="1"/>
</dbReference>
<dbReference type="Proteomes" id="UP000007963">
    <property type="component" value="Unassembled WGS sequence"/>
</dbReference>
<dbReference type="RefSeq" id="XP_001217820.1">
    <property type="nucleotide sequence ID" value="XM_001217819.1"/>
</dbReference>
<organism evidence="3 4">
    <name type="scientific">Aspergillus terreus (strain NIH 2624 / FGSC A1156)</name>
    <dbReference type="NCBI Taxonomy" id="341663"/>
    <lineage>
        <taxon>Eukaryota</taxon>
        <taxon>Fungi</taxon>
        <taxon>Dikarya</taxon>
        <taxon>Ascomycota</taxon>
        <taxon>Pezizomycotina</taxon>
        <taxon>Eurotiomycetes</taxon>
        <taxon>Eurotiomycetidae</taxon>
        <taxon>Eurotiales</taxon>
        <taxon>Aspergillaceae</taxon>
        <taxon>Aspergillus</taxon>
        <taxon>Aspergillus subgen. Circumdati</taxon>
    </lineage>
</organism>
<dbReference type="VEuPathDB" id="FungiDB:ATEG_09198"/>
<dbReference type="SUPFAM" id="SSF56112">
    <property type="entry name" value="Protein kinase-like (PK-like)"/>
    <property type="match status" value="1"/>
</dbReference>
<accession>Q0CAT6</accession>
<evidence type="ECO:0000259" key="2">
    <source>
        <dbReference type="Pfam" id="PF01636"/>
    </source>
</evidence>
<dbReference type="Pfam" id="PF01636">
    <property type="entry name" value="APH"/>
    <property type="match status" value="1"/>
</dbReference>
<proteinExistence type="predicted"/>
<name>Q0CAT6_ASPTN</name>
<dbReference type="HOGENOM" id="CLU_345799_0_0_1"/>
<evidence type="ECO:0000259" key="1">
    <source>
        <dbReference type="Pfam" id="PF01370"/>
    </source>
</evidence>
<dbReference type="Pfam" id="PF01370">
    <property type="entry name" value="Epimerase"/>
    <property type="match status" value="1"/>
</dbReference>
<dbReference type="STRING" id="341663.Q0CAT6"/>
<evidence type="ECO:0008006" key="5">
    <source>
        <dbReference type="Google" id="ProtNLM"/>
    </source>
</evidence>
<dbReference type="PANTHER" id="PTHR36091:SF2">
    <property type="entry name" value="AMINOGLYCOSIDE PHOSPHOTRANSFERASE DOMAIN-CONTAINING PROTEIN"/>
    <property type="match status" value="1"/>
</dbReference>
<dbReference type="GeneID" id="4353940"/>
<feature type="domain" description="NAD-dependent epimerase/dehydratase" evidence="1">
    <location>
        <begin position="510"/>
        <end position="759"/>
    </location>
</feature>
<dbReference type="InterPro" id="IPR036291">
    <property type="entry name" value="NAD(P)-bd_dom_sf"/>
</dbReference>
<dbReference type="InterPro" id="IPR002575">
    <property type="entry name" value="Aminoglycoside_PTrfase"/>
</dbReference>
<gene>
    <name evidence="3" type="ORF">ATEG_09198</name>
</gene>
<dbReference type="GO" id="GO:0005739">
    <property type="term" value="C:mitochondrion"/>
    <property type="evidence" value="ECO:0007669"/>
    <property type="project" value="TreeGrafter"/>
</dbReference>
<evidence type="ECO:0000313" key="3">
    <source>
        <dbReference type="EMBL" id="EAU30335.1"/>
    </source>
</evidence>
<dbReference type="EMBL" id="CH476607">
    <property type="protein sequence ID" value="EAU30335.1"/>
    <property type="molecule type" value="Genomic_DNA"/>
</dbReference>